<accession>A0ABW0R4A0</accession>
<dbReference type="InterPro" id="IPR029441">
    <property type="entry name" value="Cass2"/>
</dbReference>
<dbReference type="Gene3D" id="3.20.80.10">
    <property type="entry name" value="Regulatory factor, effector binding domain"/>
    <property type="match status" value="1"/>
</dbReference>
<dbReference type="PANTHER" id="PTHR47504:SF5">
    <property type="entry name" value="RIGHT ORIGIN-BINDING PROTEIN"/>
    <property type="match status" value="1"/>
</dbReference>
<dbReference type="PROSITE" id="PS01124">
    <property type="entry name" value="HTH_ARAC_FAMILY_2"/>
    <property type="match status" value="1"/>
</dbReference>
<sequence length="446" mass="51002">MSDRESVQRAIDYIEALLEEEIELSAIAAEAFLSIAQLYRAFYALTGHPVKDYVRKRRTSVAAGQLRYTQRSVEAIAWDSRFESYAAFAKAFKKLVGMTPAAYRRSDVFYSFEAIRLNEQVAYVEDREQSERFPDVKVVRLPPEKMLTYLHVSTQEAGIENEAFQVVYDKLYGGETSSREHPKIRLFGSNVDLQINGEARFGYRILASGCERLPGDRDFEATSFEGGLYAMSKVAATAPDIVQGGWNRLLAEWLPKSTFELGEHPAIEQFVAYGRNVARMNLYLPVRKKSVSESIIVVELPEQDAIYSRGCGYEAQANAEREFITWQRQRSERRDMPDEGRYYLSYHYGASGTDEYWWENGVIEAVYSDRIASNLAVKRLGAGAYAACKTRAYGMLTGVLERMHRWIDGSRDYRVDEQRQWFASYEPVAGKDVERDSVVTIYIPVR</sequence>
<dbReference type="SUPFAM" id="SSF55136">
    <property type="entry name" value="Probable bacterial effector-binding domain"/>
    <property type="match status" value="1"/>
</dbReference>
<evidence type="ECO:0000256" key="2">
    <source>
        <dbReference type="ARBA" id="ARBA00023125"/>
    </source>
</evidence>
<dbReference type="InterPro" id="IPR011256">
    <property type="entry name" value="Reg_factor_effector_dom_sf"/>
</dbReference>
<evidence type="ECO:0000313" key="5">
    <source>
        <dbReference type="EMBL" id="MFC5530079.1"/>
    </source>
</evidence>
<name>A0ABW0R4A0_9BACL</name>
<dbReference type="Pfam" id="PF12833">
    <property type="entry name" value="HTH_18"/>
    <property type="match status" value="1"/>
</dbReference>
<dbReference type="Proteomes" id="UP001596108">
    <property type="component" value="Unassembled WGS sequence"/>
</dbReference>
<proteinExistence type="predicted"/>
<dbReference type="SUPFAM" id="SSF46689">
    <property type="entry name" value="Homeodomain-like"/>
    <property type="match status" value="2"/>
</dbReference>
<feature type="domain" description="HTH araC/xylS-type" evidence="4">
    <location>
        <begin position="8"/>
        <end position="106"/>
    </location>
</feature>
<evidence type="ECO:0000313" key="6">
    <source>
        <dbReference type="Proteomes" id="UP001596108"/>
    </source>
</evidence>
<dbReference type="Gene3D" id="1.10.10.60">
    <property type="entry name" value="Homeodomain-like"/>
    <property type="match status" value="2"/>
</dbReference>
<gene>
    <name evidence="5" type="ORF">ACFPQ4_11640</name>
</gene>
<protein>
    <submittedName>
        <fullName evidence="5">Helix-turn-helix domain-containing protein</fullName>
    </submittedName>
</protein>
<dbReference type="InterPro" id="IPR009057">
    <property type="entry name" value="Homeodomain-like_sf"/>
</dbReference>
<evidence type="ECO:0000259" key="4">
    <source>
        <dbReference type="PROSITE" id="PS01124"/>
    </source>
</evidence>
<keyword evidence="6" id="KW-1185">Reference proteome</keyword>
<dbReference type="InterPro" id="IPR018060">
    <property type="entry name" value="HTH_AraC"/>
</dbReference>
<reference evidence="6" key="1">
    <citation type="journal article" date="2019" name="Int. J. Syst. Evol. Microbiol.">
        <title>The Global Catalogue of Microorganisms (GCM) 10K type strain sequencing project: providing services to taxonomists for standard genome sequencing and annotation.</title>
        <authorList>
            <consortium name="The Broad Institute Genomics Platform"/>
            <consortium name="The Broad Institute Genome Sequencing Center for Infectious Disease"/>
            <person name="Wu L."/>
            <person name="Ma J."/>
        </authorList>
    </citation>
    <scope>NUCLEOTIDE SEQUENCE [LARGE SCALE GENOMIC DNA]</scope>
    <source>
        <strain evidence="6">CGMCC 1.18578</strain>
    </source>
</reference>
<keyword evidence="3" id="KW-0804">Transcription</keyword>
<dbReference type="RefSeq" id="WP_378112016.1">
    <property type="nucleotide sequence ID" value="NZ_JBHSNC010000036.1"/>
</dbReference>
<organism evidence="5 6">
    <name type="scientific">Cohnella yongneupensis</name>
    <dbReference type="NCBI Taxonomy" id="425006"/>
    <lineage>
        <taxon>Bacteria</taxon>
        <taxon>Bacillati</taxon>
        <taxon>Bacillota</taxon>
        <taxon>Bacilli</taxon>
        <taxon>Bacillales</taxon>
        <taxon>Paenibacillaceae</taxon>
        <taxon>Cohnella</taxon>
    </lineage>
</organism>
<keyword evidence="1" id="KW-0805">Transcription regulation</keyword>
<evidence type="ECO:0000256" key="3">
    <source>
        <dbReference type="ARBA" id="ARBA00023163"/>
    </source>
</evidence>
<dbReference type="SMART" id="SM00342">
    <property type="entry name" value="HTH_ARAC"/>
    <property type="match status" value="1"/>
</dbReference>
<keyword evidence="2" id="KW-0238">DNA-binding</keyword>
<dbReference type="InterPro" id="IPR050959">
    <property type="entry name" value="MarA-like"/>
</dbReference>
<comment type="caution">
    <text evidence="5">The sequence shown here is derived from an EMBL/GenBank/DDBJ whole genome shotgun (WGS) entry which is preliminary data.</text>
</comment>
<dbReference type="EMBL" id="JBHSNC010000036">
    <property type="protein sequence ID" value="MFC5530079.1"/>
    <property type="molecule type" value="Genomic_DNA"/>
</dbReference>
<dbReference type="Pfam" id="PF14526">
    <property type="entry name" value="Cass2"/>
    <property type="match status" value="1"/>
</dbReference>
<dbReference type="SMART" id="SM00871">
    <property type="entry name" value="AraC_E_bind"/>
    <property type="match status" value="2"/>
</dbReference>
<dbReference type="PANTHER" id="PTHR47504">
    <property type="entry name" value="RIGHT ORIGIN-BINDING PROTEIN"/>
    <property type="match status" value="1"/>
</dbReference>
<dbReference type="InterPro" id="IPR010499">
    <property type="entry name" value="AraC_E-bd"/>
</dbReference>
<evidence type="ECO:0000256" key="1">
    <source>
        <dbReference type="ARBA" id="ARBA00023015"/>
    </source>
</evidence>